<name>A0ABM5MAB6_FRAST</name>
<protein>
    <submittedName>
        <fullName evidence="1">IS1016 transposase</fullName>
    </submittedName>
</protein>
<keyword evidence="2" id="KW-1185">Reference proteome</keyword>
<reference evidence="1" key="1">
    <citation type="submission" date="2011-05" db="EMBL/GenBank/DDBJ databases">
        <authorList>
            <person name="Kuske C.R."/>
            <person name="Challacombe J.F."/>
            <person name="Siddaramappa S."/>
            <person name="Petersen J.M."/>
            <person name="Bruce D.C."/>
        </authorList>
    </citation>
    <scope>NUCLEOTIDE SEQUENCE</scope>
    <source>
        <strain evidence="1">TX077308</strain>
    </source>
</reference>
<organism evidence="1 2">
    <name type="scientific">Francisella salina</name>
    <dbReference type="NCBI Taxonomy" id="573569"/>
    <lineage>
        <taxon>Bacteria</taxon>
        <taxon>Pseudomonadati</taxon>
        <taxon>Pseudomonadota</taxon>
        <taxon>Gammaproteobacteria</taxon>
        <taxon>Thiotrichales</taxon>
        <taxon>Francisellaceae</taxon>
        <taxon>Francisella</taxon>
    </lineage>
</organism>
<gene>
    <name evidence="1" type="ordered locus">F7308_1212</name>
</gene>
<sequence length="50" mass="6104">MIVFLDVSEFKHYKINHSKLFAKKYNHINGIENFWNQAKRHLMKFNGIPR</sequence>
<dbReference type="EMBL" id="CP002872">
    <property type="protein sequence ID" value="AEI36138.1"/>
    <property type="molecule type" value="Genomic_DNA"/>
</dbReference>
<evidence type="ECO:0000313" key="2">
    <source>
        <dbReference type="Proteomes" id="UP000000490"/>
    </source>
</evidence>
<accession>A0ABM5MAB6</accession>
<evidence type="ECO:0000313" key="1">
    <source>
        <dbReference type="EMBL" id="AEI36138.1"/>
    </source>
</evidence>
<dbReference type="Proteomes" id="UP000000490">
    <property type="component" value="Chromosome"/>
</dbReference>
<proteinExistence type="predicted"/>